<reference evidence="2 3" key="1">
    <citation type="submission" date="2019-03" db="EMBL/GenBank/DDBJ databases">
        <title>Deep-cultivation of Planctomycetes and their phenomic and genomic characterization uncovers novel biology.</title>
        <authorList>
            <person name="Wiegand S."/>
            <person name="Jogler M."/>
            <person name="Boedeker C."/>
            <person name="Pinto D."/>
            <person name="Vollmers J."/>
            <person name="Rivas-Marin E."/>
            <person name="Kohn T."/>
            <person name="Peeters S.H."/>
            <person name="Heuer A."/>
            <person name="Rast P."/>
            <person name="Oberbeckmann S."/>
            <person name="Bunk B."/>
            <person name="Jeske O."/>
            <person name="Meyerdierks A."/>
            <person name="Storesund J.E."/>
            <person name="Kallscheuer N."/>
            <person name="Luecker S."/>
            <person name="Lage O.M."/>
            <person name="Pohl T."/>
            <person name="Merkel B.J."/>
            <person name="Hornburger P."/>
            <person name="Mueller R.-W."/>
            <person name="Bruemmer F."/>
            <person name="Labrenz M."/>
            <person name="Spormann A.M."/>
            <person name="Op den Camp H."/>
            <person name="Overmann J."/>
            <person name="Amann R."/>
            <person name="Jetten M.S.M."/>
            <person name="Mascher T."/>
            <person name="Medema M.H."/>
            <person name="Devos D.P."/>
            <person name="Kaster A.-K."/>
            <person name="Ovreas L."/>
            <person name="Rohde M."/>
            <person name="Galperin M.Y."/>
            <person name="Jogler C."/>
        </authorList>
    </citation>
    <scope>NUCLEOTIDE SEQUENCE [LARGE SCALE GENOMIC DNA]</scope>
    <source>
        <strain evidence="2 3">V202</strain>
    </source>
</reference>
<gene>
    <name evidence="2" type="ORF">V202x_27700</name>
</gene>
<feature type="region of interest" description="Disordered" evidence="1">
    <location>
        <begin position="1"/>
        <end position="43"/>
    </location>
</feature>
<dbReference type="AlphaFoldDB" id="A0A517WVV0"/>
<dbReference type="OrthoDB" id="278711at2"/>
<accession>A0A517WVV0</accession>
<evidence type="ECO:0000256" key="1">
    <source>
        <dbReference type="SAM" id="MobiDB-lite"/>
    </source>
</evidence>
<feature type="compositionally biased region" description="Polar residues" evidence="1">
    <location>
        <begin position="26"/>
        <end position="37"/>
    </location>
</feature>
<organism evidence="2 3">
    <name type="scientific">Gimesia aquarii</name>
    <dbReference type="NCBI Taxonomy" id="2527964"/>
    <lineage>
        <taxon>Bacteria</taxon>
        <taxon>Pseudomonadati</taxon>
        <taxon>Planctomycetota</taxon>
        <taxon>Planctomycetia</taxon>
        <taxon>Planctomycetales</taxon>
        <taxon>Planctomycetaceae</taxon>
        <taxon>Gimesia</taxon>
    </lineage>
</organism>
<dbReference type="Proteomes" id="UP000318384">
    <property type="component" value="Chromosome"/>
</dbReference>
<keyword evidence="3" id="KW-1185">Reference proteome</keyword>
<dbReference type="RefSeq" id="WP_145175530.1">
    <property type="nucleotide sequence ID" value="NZ_CP037422.1"/>
</dbReference>
<evidence type="ECO:0000313" key="2">
    <source>
        <dbReference type="EMBL" id="QDU09395.1"/>
    </source>
</evidence>
<feature type="compositionally biased region" description="Basic and acidic residues" evidence="1">
    <location>
        <begin position="1"/>
        <end position="25"/>
    </location>
</feature>
<protein>
    <submittedName>
        <fullName evidence="2">Uncharacterized protein</fullName>
    </submittedName>
</protein>
<sequence>MTVKDQTPDERCRSRGELGLREKRTSMTQNQFQNQSGPLPGERDFDPYEGDLDAQSAWKNFGGLSLSEAYQKFLENPGTYSEDFMWMGDKAFVYYFPVLERYLLVTPVWGKENGSEWCQILGLGSAIQFQFTEQSLPELLQLTPRVLTLIAQVKESIDAYVASGHPYYSDPEIHQHVIKEWNELEQHLQQFVDL</sequence>
<proteinExistence type="predicted"/>
<name>A0A517WVV0_9PLAN</name>
<evidence type="ECO:0000313" key="3">
    <source>
        <dbReference type="Proteomes" id="UP000318384"/>
    </source>
</evidence>
<dbReference type="EMBL" id="CP037422">
    <property type="protein sequence ID" value="QDU09395.1"/>
    <property type="molecule type" value="Genomic_DNA"/>
</dbReference>